<dbReference type="STRING" id="1798183.GA0061080_102635"/>
<dbReference type="Proteomes" id="UP000199698">
    <property type="component" value="Unassembled WGS sequence"/>
</dbReference>
<gene>
    <name evidence="1" type="ORF">GA0061080_102635</name>
</gene>
<reference evidence="2" key="1">
    <citation type="submission" date="2016-08" db="EMBL/GenBank/DDBJ databases">
        <authorList>
            <person name="Varghese N."/>
            <person name="Submissions Spin"/>
        </authorList>
    </citation>
    <scope>NUCLEOTIDE SEQUENCE [LARGE SCALE GENOMIC DNA]</scope>
    <source>
        <strain evidence="2">R-53144</strain>
    </source>
</reference>
<sequence length="90" mass="10731">MTSIYCLPETYCKDDEKWIIEMLSKLPKRVRKRVSALYTDVFVAEYKKEPIAHKKENKARREANTRLRKYVKRYSSVMSCRVCEPPIVTL</sequence>
<dbReference type="AlphaFoldDB" id="A0A1C4BXN2"/>
<keyword evidence="2" id="KW-1185">Reference proteome</keyword>
<dbReference type="EMBL" id="FMBA01000026">
    <property type="protein sequence ID" value="SCC11651.1"/>
    <property type="molecule type" value="Genomic_DNA"/>
</dbReference>
<accession>A0A1C4BXN2</accession>
<organism evidence="1 2">
    <name type="scientific">Gilliamella intestini</name>
    <dbReference type="NCBI Taxonomy" id="1798183"/>
    <lineage>
        <taxon>Bacteria</taxon>
        <taxon>Pseudomonadati</taxon>
        <taxon>Pseudomonadota</taxon>
        <taxon>Gammaproteobacteria</taxon>
        <taxon>Orbales</taxon>
        <taxon>Orbaceae</taxon>
        <taxon>Gilliamella</taxon>
    </lineage>
</organism>
<proteinExistence type="predicted"/>
<evidence type="ECO:0000313" key="2">
    <source>
        <dbReference type="Proteomes" id="UP000199698"/>
    </source>
</evidence>
<protein>
    <submittedName>
        <fullName evidence="1">Uncharacterized protein</fullName>
    </submittedName>
</protein>
<evidence type="ECO:0000313" key="1">
    <source>
        <dbReference type="EMBL" id="SCC11651.1"/>
    </source>
</evidence>
<name>A0A1C4BXN2_9GAMM</name>